<comment type="caution">
    <text evidence="3">The sequence shown here is derived from an EMBL/GenBank/DDBJ whole genome shotgun (WGS) entry which is preliminary data.</text>
</comment>
<dbReference type="SUPFAM" id="SSF48350">
    <property type="entry name" value="GTPase activation domain, GAP"/>
    <property type="match status" value="1"/>
</dbReference>
<dbReference type="GO" id="GO:0007165">
    <property type="term" value="P:signal transduction"/>
    <property type="evidence" value="ECO:0007669"/>
    <property type="project" value="InterPro"/>
</dbReference>
<accession>A0A3S1AA47</accession>
<feature type="compositionally biased region" description="Basic and acidic residues" evidence="1">
    <location>
        <begin position="433"/>
        <end position="449"/>
    </location>
</feature>
<reference evidence="3 4" key="1">
    <citation type="submission" date="2019-01" db="EMBL/GenBank/DDBJ databases">
        <title>A draft genome assembly of the solar-powered sea slug Elysia chlorotica.</title>
        <authorList>
            <person name="Cai H."/>
            <person name="Li Q."/>
            <person name="Fang X."/>
            <person name="Li J."/>
            <person name="Curtis N.E."/>
            <person name="Altenburger A."/>
            <person name="Shibata T."/>
            <person name="Feng M."/>
            <person name="Maeda T."/>
            <person name="Schwartz J.A."/>
            <person name="Shigenobu S."/>
            <person name="Lundholm N."/>
            <person name="Nishiyama T."/>
            <person name="Yang H."/>
            <person name="Hasebe M."/>
            <person name="Li S."/>
            <person name="Pierce S.K."/>
            <person name="Wang J."/>
        </authorList>
    </citation>
    <scope>NUCLEOTIDE SEQUENCE [LARGE SCALE GENOMIC DNA]</scope>
    <source>
        <strain evidence="3">EC2010</strain>
        <tissue evidence="3">Whole organism of an adult</tissue>
    </source>
</reference>
<feature type="region of interest" description="Disordered" evidence="1">
    <location>
        <begin position="392"/>
        <end position="568"/>
    </location>
</feature>
<keyword evidence="4" id="KW-1185">Reference proteome</keyword>
<dbReference type="InterPro" id="IPR042869">
    <property type="entry name" value="ARHGAP11A/B"/>
</dbReference>
<dbReference type="Pfam" id="PF00620">
    <property type="entry name" value="RhoGAP"/>
    <property type="match status" value="1"/>
</dbReference>
<feature type="region of interest" description="Disordered" evidence="1">
    <location>
        <begin position="589"/>
        <end position="641"/>
    </location>
</feature>
<dbReference type="Gene3D" id="1.10.555.10">
    <property type="entry name" value="Rho GTPase activation protein"/>
    <property type="match status" value="1"/>
</dbReference>
<dbReference type="PROSITE" id="PS50238">
    <property type="entry name" value="RHOGAP"/>
    <property type="match status" value="1"/>
</dbReference>
<evidence type="ECO:0000256" key="1">
    <source>
        <dbReference type="SAM" id="MobiDB-lite"/>
    </source>
</evidence>
<feature type="compositionally biased region" description="Polar residues" evidence="1">
    <location>
        <begin position="400"/>
        <end position="411"/>
    </location>
</feature>
<dbReference type="GO" id="GO:0005096">
    <property type="term" value="F:GTPase activator activity"/>
    <property type="evidence" value="ECO:0007669"/>
    <property type="project" value="TreeGrafter"/>
</dbReference>
<gene>
    <name evidence="3" type="ORF">EGW08_005673</name>
</gene>
<feature type="compositionally biased region" description="Polar residues" evidence="1">
    <location>
        <begin position="1414"/>
        <end position="1425"/>
    </location>
</feature>
<feature type="compositionally biased region" description="Basic and acidic residues" evidence="1">
    <location>
        <begin position="551"/>
        <end position="567"/>
    </location>
</feature>
<evidence type="ECO:0000313" key="4">
    <source>
        <dbReference type="Proteomes" id="UP000271974"/>
    </source>
</evidence>
<feature type="region of interest" description="Disordered" evidence="1">
    <location>
        <begin position="947"/>
        <end position="968"/>
    </location>
</feature>
<dbReference type="PANTHER" id="PTHR15670">
    <property type="entry name" value="RHO GTPASE ACTIVATING PROTEIN 11A"/>
    <property type="match status" value="1"/>
</dbReference>
<dbReference type="InterPro" id="IPR008936">
    <property type="entry name" value="Rho_GTPase_activation_prot"/>
</dbReference>
<feature type="region of interest" description="Disordered" evidence="1">
    <location>
        <begin position="1285"/>
        <end position="1363"/>
    </location>
</feature>
<feature type="domain" description="Rho-GAP" evidence="2">
    <location>
        <begin position="74"/>
        <end position="279"/>
    </location>
</feature>
<dbReference type="OrthoDB" id="410651at2759"/>
<dbReference type="STRING" id="188477.A0A3S1AA47"/>
<dbReference type="SMART" id="SM00324">
    <property type="entry name" value="RhoGAP"/>
    <property type="match status" value="1"/>
</dbReference>
<feature type="compositionally biased region" description="Polar residues" evidence="1">
    <location>
        <begin position="458"/>
        <end position="467"/>
    </location>
</feature>
<feature type="region of interest" description="Disordered" evidence="1">
    <location>
        <begin position="1387"/>
        <end position="1464"/>
    </location>
</feature>
<evidence type="ECO:0000259" key="2">
    <source>
        <dbReference type="PROSITE" id="PS50238"/>
    </source>
</evidence>
<feature type="region of interest" description="Disordered" evidence="1">
    <location>
        <begin position="365"/>
        <end position="384"/>
    </location>
</feature>
<proteinExistence type="predicted"/>
<dbReference type="PANTHER" id="PTHR15670:SF4">
    <property type="entry name" value="RHO GTPASE-ACTIVATING PROTEIN 11A"/>
    <property type="match status" value="1"/>
</dbReference>
<feature type="compositionally biased region" description="Low complexity" evidence="1">
    <location>
        <begin position="480"/>
        <end position="496"/>
    </location>
</feature>
<name>A0A3S1AA47_ELYCH</name>
<feature type="compositionally biased region" description="Polar residues" evidence="1">
    <location>
        <begin position="1303"/>
        <end position="1320"/>
    </location>
</feature>
<dbReference type="EMBL" id="RQTK01000135">
    <property type="protein sequence ID" value="RUS86534.1"/>
    <property type="molecule type" value="Genomic_DNA"/>
</dbReference>
<organism evidence="3 4">
    <name type="scientific">Elysia chlorotica</name>
    <name type="common">Eastern emerald elysia</name>
    <name type="synonym">Sea slug</name>
    <dbReference type="NCBI Taxonomy" id="188477"/>
    <lineage>
        <taxon>Eukaryota</taxon>
        <taxon>Metazoa</taxon>
        <taxon>Spiralia</taxon>
        <taxon>Lophotrochozoa</taxon>
        <taxon>Mollusca</taxon>
        <taxon>Gastropoda</taxon>
        <taxon>Heterobranchia</taxon>
        <taxon>Euthyneura</taxon>
        <taxon>Panpulmonata</taxon>
        <taxon>Sacoglossa</taxon>
        <taxon>Placobranchoidea</taxon>
        <taxon>Plakobranchidae</taxon>
        <taxon>Elysia</taxon>
    </lineage>
</organism>
<sequence length="1464" mass="160952">MDGPTLINSIGRIDRLHSLIRHDLRDLGIKLPKSKKVKKQNQSRRSISLSSQHPQEGVIGNKIFGQPLSQIPCVFLDQYGYVPQFLISTSEFIINHSESEGIFRKSGSLGRQKELRVAVEDGKPFEDANIHDVTSLVAVEDGKPFEDANIHDVTSLVKQFFRELPEPLIIPIYHDAFIKSFQMPAEKDPKDALLRLCLLLPLENVGTLRYTMHLLQRVAQRCDKNKMTCNNLALVVAPNLMGGGAGWKTGQKMTQAEEKVLHAQTCIVELLIRHWDQVAMVPGPLRQQLSMMSECFGTDDELDVSDDNTLDEGKETVRKKKRRRSGSLTGIVSSIAQGIAKLRRSTDGKSINMSSNSTFRGELSLASDSSQLSQTQDYSSMSDATPYIMRKRRASGDNGPFTSSKKPSSASERLESPPAKPGKGKNVFRRKSGSRDKLRHDDSVRRQEETSLCEKNPSPKSAVSDSAINEAGRKKEPFRSLSSSSLQDSSESSLVVVDDETDGSMDSVFSAPEQKHDALTKDSVRFSRARSQSADSPVTRRGQPTALSSGLKRDAAPKVRGRLDKSQISEPSPLVVPVVANAVHCGTDGELRRSRRDEFESQQRRLRETLPKDRRDQRERNVRMRSQTPDRLDGGGVTTAHVPLLPLPDSDLDKSFASQLDSSLMEAVLPPPHGFGDQTMLEEDVFEIDAEGKECHAESPQEEEIDVDSDVLSEAGFSTISGGTVMQRTDSGHYKCPDLISVSGSSLVSSAMGRKSARPLSMPIPFSRKDLGNTSTALAGDNSRSAQNLLFSCSTDDKPRETMRSTNEEEDPYVVLRADASSNVIPEGDYVILKPKKQRSSKGMKLLCENYHSSEEESSSSATNLKQDLNITIGSHQDDLDKMPTQADVTKRKSFSAEDLQTRARLPAPSRAQSLYMSPCRRFNYKPYLEISRETHTILARAGYLEPSAPTDKSKDVQVPVKSPTRSNYREEMKSILRSSFHERHSRLSASLRSNRSRSSMDASLANLTCSSSNTSISSECEKLSISSQNDIKSASGDATMKANSGMAPNVVPVVSELMQKVEEISAILEAPNKKTVLDSNEEEERNENANCLSNSDISHENCSESKIDIIKADGGNQTKSNFLEKSATLQHDQTKSLQESDKKLTLSGFLDQVQIKRAEMLMPKHDSILDVKQAGIVAQSVRHFSQNQSFDEGNRSISNGTQRRGNQALRIPTIFAKNEEKLKYYRDITSLARERTGGDGPKLSDTAQTIDTIGEYTEDDAGSETSETEDGNVTVVEVPNFEAQKTELNASEKDVSPGIDASSVTEENIISKDFSSCSRPKTHSSEPAFNSDALSPKKSSLQCPQVPKSPLLESTNTASTAPKLGRDFSEALALCAGSDDVLNSLASRNKPQLRPFTPGSRAYSRNQLKRLKATSSSRKQTLSSPVAAVESPRSGDDVHDDEGSNSDPQHSSLYTATVTGDNL</sequence>
<feature type="compositionally biased region" description="Low complexity" evidence="1">
    <location>
        <begin position="365"/>
        <end position="380"/>
    </location>
</feature>
<feature type="compositionally biased region" description="Polar residues" evidence="1">
    <location>
        <begin position="1446"/>
        <end position="1464"/>
    </location>
</feature>
<dbReference type="InterPro" id="IPR000198">
    <property type="entry name" value="RhoGAP_dom"/>
</dbReference>
<evidence type="ECO:0000313" key="3">
    <source>
        <dbReference type="EMBL" id="RUS86534.1"/>
    </source>
</evidence>
<protein>
    <recommendedName>
        <fullName evidence="2">Rho-GAP domain-containing protein</fullName>
    </recommendedName>
</protein>
<dbReference type="Proteomes" id="UP000271974">
    <property type="component" value="Unassembled WGS sequence"/>
</dbReference>
<feature type="compositionally biased region" description="Basic and acidic residues" evidence="1">
    <location>
        <begin position="589"/>
        <end position="633"/>
    </location>
</feature>
<feature type="compositionally biased region" description="Basic residues" evidence="1">
    <location>
        <begin position="422"/>
        <end position="432"/>
    </location>
</feature>
<feature type="compositionally biased region" description="Basic and acidic residues" evidence="1">
    <location>
        <begin position="513"/>
        <end position="525"/>
    </location>
</feature>
<feature type="region of interest" description="Disordered" evidence="1">
    <location>
        <begin position="303"/>
        <end position="326"/>
    </location>
</feature>